<gene>
    <name evidence="5" type="ORF">PORUE0001_0834</name>
</gene>
<dbReference type="InterPro" id="IPR019734">
    <property type="entry name" value="TPR_rpt"/>
</dbReference>
<reference evidence="5 6" key="1">
    <citation type="submission" date="2009-04" db="EMBL/GenBank/DDBJ databases">
        <authorList>
            <person name="Sebastian Y."/>
            <person name="Madupu R."/>
            <person name="Durkin A.S."/>
            <person name="Torralba M."/>
            <person name="Methe B."/>
            <person name="Sutton G.G."/>
            <person name="Strausberg R.L."/>
            <person name="Nelson K.E."/>
        </authorList>
    </citation>
    <scope>NUCLEOTIDE SEQUENCE [LARGE SCALE GENOMIC DNA]</scope>
    <source>
        <strain evidence="5 6">60-3</strain>
    </source>
</reference>
<dbReference type="eggNOG" id="COG1729">
    <property type="taxonomic scope" value="Bacteria"/>
</dbReference>
<feature type="repeat" description="TPR" evidence="3">
    <location>
        <begin position="539"/>
        <end position="572"/>
    </location>
</feature>
<dbReference type="InterPro" id="IPR051012">
    <property type="entry name" value="CellSynth/LPSAsmb/PSIAsmb"/>
</dbReference>
<dbReference type="SMART" id="SM00028">
    <property type="entry name" value="TPR"/>
    <property type="match status" value="6"/>
</dbReference>
<keyword evidence="1" id="KW-0677">Repeat</keyword>
<dbReference type="PROSITE" id="PS50005">
    <property type="entry name" value="TPR"/>
    <property type="match status" value="2"/>
</dbReference>
<dbReference type="SUPFAM" id="SSF81901">
    <property type="entry name" value="HCP-like"/>
    <property type="match status" value="1"/>
</dbReference>
<dbReference type="eggNOG" id="COG2956">
    <property type="taxonomic scope" value="Bacteria"/>
</dbReference>
<keyword evidence="2 3" id="KW-0802">TPR repeat</keyword>
<proteinExistence type="predicted"/>
<evidence type="ECO:0000256" key="2">
    <source>
        <dbReference type="ARBA" id="ARBA00022803"/>
    </source>
</evidence>
<dbReference type="Pfam" id="PF13174">
    <property type="entry name" value="TPR_6"/>
    <property type="match status" value="2"/>
</dbReference>
<feature type="signal peptide" evidence="4">
    <location>
        <begin position="1"/>
        <end position="24"/>
    </location>
</feature>
<dbReference type="OrthoDB" id="9814448at2"/>
<keyword evidence="4" id="KW-0732">Signal</keyword>
<dbReference type="InterPro" id="IPR013105">
    <property type="entry name" value="TPR_2"/>
</dbReference>
<dbReference type="Pfam" id="PF13432">
    <property type="entry name" value="TPR_16"/>
    <property type="match status" value="1"/>
</dbReference>
<accession>C2MC57</accession>
<evidence type="ECO:0000256" key="4">
    <source>
        <dbReference type="SAM" id="SignalP"/>
    </source>
</evidence>
<feature type="chain" id="PRO_5002916467" evidence="4">
    <location>
        <begin position="25"/>
        <end position="1003"/>
    </location>
</feature>
<comment type="caution">
    <text evidence="5">The sequence shown here is derived from an EMBL/GenBank/DDBJ whole genome shotgun (WGS) entry which is preliminary data.</text>
</comment>
<evidence type="ECO:0000313" key="5">
    <source>
        <dbReference type="EMBL" id="EEK16711.1"/>
    </source>
</evidence>
<dbReference type="STRING" id="596327.PORUE0001_0834"/>
<keyword evidence="6" id="KW-1185">Reference proteome</keyword>
<dbReference type="SUPFAM" id="SSF48452">
    <property type="entry name" value="TPR-like"/>
    <property type="match status" value="2"/>
</dbReference>
<dbReference type="Proteomes" id="UP000003303">
    <property type="component" value="Unassembled WGS sequence"/>
</dbReference>
<sequence length="1003" mass="112865">MNYKGYLYTLLLCGSLPLAYPLQAQETFSRPTEQHAIEVTLAAGSPLRTMTLLSSTRRLSEADGWFATYGAHLLGRPSAAAELEEYITREPVSRQAQIARIARATHYLYNKEYNRARHTLEQVRERTLTREARSEWQVKMAYALLLSGRSVDQVERLFELTADNGGYWGDVARLYLAQLYIAQNNLDKAERTLLPIQDQGDLQYDARLGLARIALYRQNYQSVLTHTEALATARLSEEQRTESQILEANAWYRLEEPSKAIERLAPLAEQKANALTPEDQLILAAAYMETERTEQAIPHLLLATRGDAETSGVANLYLARARRDMGLYSEALASYQVAADRAVAPTIREAAIYEQVLLMRSKAGGSFGQEVRLCEEFLNTFAQSAHREAMEHFLIESYYRSPDYLTSLASIGRIKNPSPVIVEAQCYLLNQLTQQAQQAGDLALAQHYNQQAQGLGTRSTHHTEAELLGAQLLSQQGAYKRASQALTAILNKRTATSAQLQIARYLLGYSQIKQKQYSAATQTLSILLQEGTLDNTLQADVHARLGDAHYMQGHYTPAVRYYEEAYRIAPDNQVYALYMLSDIEGLKKDYKAQIAALDKLIARHPNSLYKPRAMYDQGRAMELYGQHAEAIGTFTRLTQEYPQSEYGRKAALQLALLYYNRNETNRAIETYKALLAEAPQSGEAKQAYEALKSIYIEEGRSTEFVQYANSIGGSYAINESEAMSISFETAERAYQSRQPQAERLLKEYLALKPQGASSLLAHYYLGDLYERAGKEADALTLYERIYPSRKQLSQELHIGLLQRMSTIRLHQRAFAQALPLQQELLTLPLAPASYQTTLLSATESALHAGQYAWVIKVVTPQLDKAKGWSQEQLDLLTCRLATSYLKTGRGNQIESLLKPLVARIGTYAGSQGTLLLAQYYVSNKVQQSYSKQLLDKLVNEAYPDPDLSAETIITLSDWYLAKGDPDTARLYLESLLKNYTDETSPIRQRATEKLAQLRQSTAR</sequence>
<dbReference type="PROSITE" id="PS50293">
    <property type="entry name" value="TPR_REGION"/>
    <property type="match status" value="1"/>
</dbReference>
<organism evidence="5 6">
    <name type="scientific">Porphyromonas uenonis 60-3</name>
    <dbReference type="NCBI Taxonomy" id="596327"/>
    <lineage>
        <taxon>Bacteria</taxon>
        <taxon>Pseudomonadati</taxon>
        <taxon>Bacteroidota</taxon>
        <taxon>Bacteroidia</taxon>
        <taxon>Bacteroidales</taxon>
        <taxon>Porphyromonadaceae</taxon>
        <taxon>Porphyromonas</taxon>
    </lineage>
</organism>
<evidence type="ECO:0000256" key="1">
    <source>
        <dbReference type="ARBA" id="ARBA00022737"/>
    </source>
</evidence>
<dbReference type="PANTHER" id="PTHR45586">
    <property type="entry name" value="TPR REPEAT-CONTAINING PROTEIN PA4667"/>
    <property type="match status" value="1"/>
</dbReference>
<evidence type="ECO:0000313" key="6">
    <source>
        <dbReference type="Proteomes" id="UP000003303"/>
    </source>
</evidence>
<dbReference type="AlphaFoldDB" id="C2MC57"/>
<dbReference type="eggNOG" id="COG0457">
    <property type="taxonomic scope" value="Bacteria"/>
</dbReference>
<dbReference type="InterPro" id="IPR011990">
    <property type="entry name" value="TPR-like_helical_dom_sf"/>
</dbReference>
<dbReference type="EMBL" id="ACLR01000170">
    <property type="protein sequence ID" value="EEK16711.1"/>
    <property type="molecule type" value="Genomic_DNA"/>
</dbReference>
<feature type="repeat" description="TPR" evidence="3">
    <location>
        <begin position="648"/>
        <end position="681"/>
    </location>
</feature>
<dbReference type="Pfam" id="PF07719">
    <property type="entry name" value="TPR_2"/>
    <property type="match status" value="1"/>
</dbReference>
<dbReference type="RefSeq" id="WP_007365510.1">
    <property type="nucleotide sequence ID" value="NZ_ACLR01000170.1"/>
</dbReference>
<protein>
    <submittedName>
        <fullName evidence="5">Tetratricopeptide repeat protein</fullName>
    </submittedName>
</protein>
<name>C2MC57_9PORP</name>
<evidence type="ECO:0000256" key="3">
    <source>
        <dbReference type="PROSITE-ProRule" id="PRU00339"/>
    </source>
</evidence>
<dbReference type="Gene3D" id="1.25.40.10">
    <property type="entry name" value="Tetratricopeptide repeat domain"/>
    <property type="match status" value="4"/>
</dbReference>
<dbReference type="PANTHER" id="PTHR45586:SF1">
    <property type="entry name" value="LIPOPOLYSACCHARIDE ASSEMBLY PROTEIN B"/>
    <property type="match status" value="1"/>
</dbReference>